<evidence type="ECO:0000313" key="3">
    <source>
        <dbReference type="EMBL" id="BAO45561.1"/>
    </source>
</evidence>
<accession>A0A7U6JIQ9</accession>
<evidence type="ECO:0000259" key="2">
    <source>
        <dbReference type="PROSITE" id="PS50206"/>
    </source>
</evidence>
<feature type="chain" id="PRO_5031372567" evidence="1">
    <location>
        <begin position="19"/>
        <end position="135"/>
    </location>
</feature>
<dbReference type="CDD" id="cd00158">
    <property type="entry name" value="RHOD"/>
    <property type="match status" value="1"/>
</dbReference>
<dbReference type="RefSeq" id="WP_041069351.1">
    <property type="nucleotide sequence ID" value="NZ_AP012273.1"/>
</dbReference>
<dbReference type="OrthoDB" id="7835227at2"/>
<dbReference type="PANTHER" id="PTHR43031:SF1">
    <property type="entry name" value="PYRIDINE NUCLEOTIDE-DISULPHIDE OXIDOREDUCTASE"/>
    <property type="match status" value="1"/>
</dbReference>
<dbReference type="Gene3D" id="3.40.250.10">
    <property type="entry name" value="Rhodanese-like domain"/>
    <property type="match status" value="1"/>
</dbReference>
<dbReference type="Pfam" id="PF00581">
    <property type="entry name" value="Rhodanese"/>
    <property type="match status" value="1"/>
</dbReference>
<dbReference type="InterPro" id="IPR001763">
    <property type="entry name" value="Rhodanese-like_dom"/>
</dbReference>
<dbReference type="PANTHER" id="PTHR43031">
    <property type="entry name" value="FAD-DEPENDENT OXIDOREDUCTASE"/>
    <property type="match status" value="1"/>
</dbReference>
<dbReference type="EMBL" id="AP012273">
    <property type="protein sequence ID" value="BAO45561.1"/>
    <property type="molecule type" value="Genomic_DNA"/>
</dbReference>
<feature type="signal peptide" evidence="1">
    <location>
        <begin position="1"/>
        <end position="18"/>
    </location>
</feature>
<protein>
    <submittedName>
        <fullName evidence="3">Rhodanese domain protein</fullName>
    </submittedName>
</protein>
<reference evidence="3 4" key="1">
    <citation type="journal article" date="2014" name="PLoS ONE">
        <title>Physiological and genomic features of a novel sulfur-oxidizing gammaproteobacterium belonging to a previously uncultivated symbiotic lineage isolated from a hydrothermal vent.</title>
        <authorList>
            <person name="Nunoura T."/>
            <person name="Takaki Y."/>
            <person name="Kazama H."/>
            <person name="Kakuta J."/>
            <person name="Shimamura S."/>
            <person name="Makita H."/>
            <person name="Hirai M."/>
            <person name="Miyazaki M."/>
            <person name="Takai K."/>
        </authorList>
    </citation>
    <scope>NUCLEOTIDE SEQUENCE [LARGE SCALE GENOMIC DNA]</scope>
    <source>
        <strain evidence="3 4">Hiromi1</strain>
    </source>
</reference>
<dbReference type="PROSITE" id="PS50206">
    <property type="entry name" value="RHODANESE_3"/>
    <property type="match status" value="1"/>
</dbReference>
<evidence type="ECO:0000256" key="1">
    <source>
        <dbReference type="SAM" id="SignalP"/>
    </source>
</evidence>
<proteinExistence type="predicted"/>
<dbReference type="SMART" id="SM00450">
    <property type="entry name" value="RHOD"/>
    <property type="match status" value="1"/>
</dbReference>
<dbReference type="KEGG" id="tbn:TBH_C2655"/>
<name>A0A7U6JIQ9_9GAMM</name>
<dbReference type="Proteomes" id="UP000031631">
    <property type="component" value="Chromosome"/>
</dbReference>
<dbReference type="SUPFAM" id="SSF52821">
    <property type="entry name" value="Rhodanese/Cell cycle control phosphatase"/>
    <property type="match status" value="1"/>
</dbReference>
<dbReference type="InterPro" id="IPR036873">
    <property type="entry name" value="Rhodanese-like_dom_sf"/>
</dbReference>
<evidence type="ECO:0000313" key="4">
    <source>
        <dbReference type="Proteomes" id="UP000031631"/>
    </source>
</evidence>
<organism evidence="3 4">
    <name type="scientific">Thiolapillus brandeum</name>
    <dbReference type="NCBI Taxonomy" id="1076588"/>
    <lineage>
        <taxon>Bacteria</taxon>
        <taxon>Pseudomonadati</taxon>
        <taxon>Pseudomonadota</taxon>
        <taxon>Gammaproteobacteria</taxon>
        <taxon>Chromatiales</taxon>
        <taxon>Sedimenticolaceae</taxon>
        <taxon>Thiolapillus</taxon>
    </lineage>
</organism>
<gene>
    <name evidence="3" type="ORF">TBH_C2655</name>
</gene>
<sequence length="135" mass="14981">MKKLLFFLLLLVSLPASAEVVNIDNAGLEKLIAQGVPVIDIRRPEEWQQTGIVKGSHLITFFDKRGNYNAQAWLDKLAPIAGKNDPFVLICRTGNRSGVVSRFLDQKLGYTKVYNVQKGITDWIAKGKSVVKPGN</sequence>
<feature type="domain" description="Rhodanese" evidence="2">
    <location>
        <begin position="32"/>
        <end position="132"/>
    </location>
</feature>
<dbReference type="AlphaFoldDB" id="A0A7U6JIQ9"/>
<keyword evidence="1" id="KW-0732">Signal</keyword>
<dbReference type="InterPro" id="IPR050229">
    <property type="entry name" value="GlpE_sulfurtransferase"/>
</dbReference>
<keyword evidence="4" id="KW-1185">Reference proteome</keyword>